<dbReference type="Pfam" id="PF00072">
    <property type="entry name" value="Response_reg"/>
    <property type="match status" value="1"/>
</dbReference>
<dbReference type="InterPro" id="IPR016032">
    <property type="entry name" value="Sig_transdc_resp-reg_C-effctor"/>
</dbReference>
<dbReference type="PROSITE" id="PS51755">
    <property type="entry name" value="OMPR_PHOB"/>
    <property type="match status" value="1"/>
</dbReference>
<comment type="function">
    <text evidence="7">May play the central regulatory role in sporulation. It may be an element of the effector pathway responsible for the activation of sporulation genes in response to nutritional stress. Spo0A may act in concert with spo0H (a sigma factor) to control the expression of some genes that are critical to the sporulation process.</text>
</comment>
<dbReference type="PANTHER" id="PTHR48111">
    <property type="entry name" value="REGULATOR OF RPOS"/>
    <property type="match status" value="1"/>
</dbReference>
<name>A0A9D2MT32_9FIRM</name>
<keyword evidence="4" id="KW-0805">Transcription regulation</keyword>
<dbReference type="PANTHER" id="PTHR48111:SF1">
    <property type="entry name" value="TWO-COMPONENT RESPONSE REGULATOR ORR33"/>
    <property type="match status" value="1"/>
</dbReference>
<organism evidence="12 13">
    <name type="scientific">Candidatus Acutalibacter pullicola</name>
    <dbReference type="NCBI Taxonomy" id="2838417"/>
    <lineage>
        <taxon>Bacteria</taxon>
        <taxon>Bacillati</taxon>
        <taxon>Bacillota</taxon>
        <taxon>Clostridia</taxon>
        <taxon>Eubacteriales</taxon>
        <taxon>Acutalibacteraceae</taxon>
        <taxon>Acutalibacter</taxon>
    </lineage>
</organism>
<keyword evidence="5 9" id="KW-0238">DNA-binding</keyword>
<feature type="modified residue" description="4-aspartylphosphate" evidence="8">
    <location>
        <position position="50"/>
    </location>
</feature>
<dbReference type="InterPro" id="IPR039420">
    <property type="entry name" value="WalR-like"/>
</dbReference>
<dbReference type="EMBL" id="DWXG01000004">
    <property type="protein sequence ID" value="HJB97017.1"/>
    <property type="molecule type" value="Genomic_DNA"/>
</dbReference>
<dbReference type="SUPFAM" id="SSF52172">
    <property type="entry name" value="CheY-like"/>
    <property type="match status" value="1"/>
</dbReference>
<dbReference type="Gene3D" id="3.40.50.2300">
    <property type="match status" value="1"/>
</dbReference>
<dbReference type="FunFam" id="1.10.10.10:FF:000018">
    <property type="entry name" value="DNA-binding response regulator ResD"/>
    <property type="match status" value="1"/>
</dbReference>
<evidence type="ECO:0000256" key="2">
    <source>
        <dbReference type="ARBA" id="ARBA00022553"/>
    </source>
</evidence>
<dbReference type="AlphaFoldDB" id="A0A9D2MT32"/>
<dbReference type="InterPro" id="IPR011006">
    <property type="entry name" value="CheY-like_superfamily"/>
</dbReference>
<evidence type="ECO:0000259" key="10">
    <source>
        <dbReference type="PROSITE" id="PS50110"/>
    </source>
</evidence>
<evidence type="ECO:0000256" key="9">
    <source>
        <dbReference type="PROSITE-ProRule" id="PRU01091"/>
    </source>
</evidence>
<dbReference type="InterPro" id="IPR036388">
    <property type="entry name" value="WH-like_DNA-bd_sf"/>
</dbReference>
<dbReference type="SMART" id="SM00862">
    <property type="entry name" value="Trans_reg_C"/>
    <property type="match status" value="1"/>
</dbReference>
<evidence type="ECO:0000313" key="13">
    <source>
        <dbReference type="Proteomes" id="UP000826793"/>
    </source>
</evidence>
<evidence type="ECO:0000259" key="11">
    <source>
        <dbReference type="PROSITE" id="PS51755"/>
    </source>
</evidence>
<evidence type="ECO:0000256" key="4">
    <source>
        <dbReference type="ARBA" id="ARBA00023015"/>
    </source>
</evidence>
<keyword evidence="6" id="KW-0804">Transcription</keyword>
<dbReference type="GO" id="GO:0000156">
    <property type="term" value="F:phosphorelay response regulator activity"/>
    <property type="evidence" value="ECO:0007669"/>
    <property type="project" value="TreeGrafter"/>
</dbReference>
<sequence>MIYFLEDDNSIRELVVYTMNSTGYEAVGFSRPGEFWAAMEREIPSMVLLDIMLPEEDGLQILKKLRANPATKKLPVMMLTAKDSEYDKVLGLDSGADDYVPKPFGMMELMARVKALLRRAGPQENEGQEYTLGKLYVSPSRHLVKVDGKEVSLTLKEFELLCFLLENDGMVLTRDKILARIWGYDFDGETRTVDVHVRTLRQKLGECGSLIETVRGVGYKIDRRS</sequence>
<dbReference type="Gene3D" id="6.10.250.690">
    <property type="match status" value="1"/>
</dbReference>
<protein>
    <recommendedName>
        <fullName evidence="1">Stage 0 sporulation protein A homolog</fullName>
    </recommendedName>
</protein>
<dbReference type="Gene3D" id="1.10.10.10">
    <property type="entry name" value="Winged helix-like DNA-binding domain superfamily/Winged helix DNA-binding domain"/>
    <property type="match status" value="1"/>
</dbReference>
<evidence type="ECO:0000256" key="6">
    <source>
        <dbReference type="ARBA" id="ARBA00023163"/>
    </source>
</evidence>
<accession>A0A9D2MT32</accession>
<dbReference type="InterPro" id="IPR001789">
    <property type="entry name" value="Sig_transdc_resp-reg_receiver"/>
</dbReference>
<feature type="domain" description="OmpR/PhoB-type" evidence="11">
    <location>
        <begin position="127"/>
        <end position="223"/>
    </location>
</feature>
<evidence type="ECO:0000256" key="5">
    <source>
        <dbReference type="ARBA" id="ARBA00023125"/>
    </source>
</evidence>
<dbReference type="GO" id="GO:0032993">
    <property type="term" value="C:protein-DNA complex"/>
    <property type="evidence" value="ECO:0007669"/>
    <property type="project" value="TreeGrafter"/>
</dbReference>
<reference evidence="12" key="1">
    <citation type="journal article" date="2021" name="PeerJ">
        <title>Extensive microbial diversity within the chicken gut microbiome revealed by metagenomics and culture.</title>
        <authorList>
            <person name="Gilroy R."/>
            <person name="Ravi A."/>
            <person name="Getino M."/>
            <person name="Pursley I."/>
            <person name="Horton D.L."/>
            <person name="Alikhan N.F."/>
            <person name="Baker D."/>
            <person name="Gharbi K."/>
            <person name="Hall N."/>
            <person name="Watson M."/>
            <person name="Adriaenssens E.M."/>
            <person name="Foster-Nyarko E."/>
            <person name="Jarju S."/>
            <person name="Secka A."/>
            <person name="Antonio M."/>
            <person name="Oren A."/>
            <person name="Chaudhuri R.R."/>
            <person name="La Ragione R."/>
            <person name="Hildebrand F."/>
            <person name="Pallen M.J."/>
        </authorList>
    </citation>
    <scope>NUCLEOTIDE SEQUENCE</scope>
    <source>
        <strain evidence="12">CHK185-1770</strain>
    </source>
</reference>
<evidence type="ECO:0000256" key="3">
    <source>
        <dbReference type="ARBA" id="ARBA00023012"/>
    </source>
</evidence>
<dbReference type="Pfam" id="PF00486">
    <property type="entry name" value="Trans_reg_C"/>
    <property type="match status" value="1"/>
</dbReference>
<evidence type="ECO:0000256" key="8">
    <source>
        <dbReference type="PROSITE-ProRule" id="PRU00169"/>
    </source>
</evidence>
<gene>
    <name evidence="12" type="ORF">H9710_00355</name>
</gene>
<dbReference type="SUPFAM" id="SSF46894">
    <property type="entry name" value="C-terminal effector domain of the bipartite response regulators"/>
    <property type="match status" value="1"/>
</dbReference>
<proteinExistence type="predicted"/>
<evidence type="ECO:0000256" key="1">
    <source>
        <dbReference type="ARBA" id="ARBA00018672"/>
    </source>
</evidence>
<dbReference type="Proteomes" id="UP000826793">
    <property type="component" value="Unassembled WGS sequence"/>
</dbReference>
<keyword evidence="2 8" id="KW-0597">Phosphoprotein</keyword>
<dbReference type="CDD" id="cd00383">
    <property type="entry name" value="trans_reg_C"/>
    <property type="match status" value="1"/>
</dbReference>
<evidence type="ECO:0000256" key="7">
    <source>
        <dbReference type="ARBA" id="ARBA00024867"/>
    </source>
</evidence>
<dbReference type="InterPro" id="IPR001867">
    <property type="entry name" value="OmpR/PhoB-type_DNA-bd"/>
</dbReference>
<dbReference type="GO" id="GO:0006355">
    <property type="term" value="P:regulation of DNA-templated transcription"/>
    <property type="evidence" value="ECO:0007669"/>
    <property type="project" value="InterPro"/>
</dbReference>
<dbReference type="GO" id="GO:0005829">
    <property type="term" value="C:cytosol"/>
    <property type="evidence" value="ECO:0007669"/>
    <property type="project" value="TreeGrafter"/>
</dbReference>
<dbReference type="SMART" id="SM00448">
    <property type="entry name" value="REC"/>
    <property type="match status" value="1"/>
</dbReference>
<keyword evidence="3" id="KW-0902">Two-component regulatory system</keyword>
<comment type="caution">
    <text evidence="12">The sequence shown here is derived from an EMBL/GenBank/DDBJ whole genome shotgun (WGS) entry which is preliminary data.</text>
</comment>
<dbReference type="GO" id="GO:0000976">
    <property type="term" value="F:transcription cis-regulatory region binding"/>
    <property type="evidence" value="ECO:0007669"/>
    <property type="project" value="TreeGrafter"/>
</dbReference>
<evidence type="ECO:0000313" key="12">
    <source>
        <dbReference type="EMBL" id="HJB97017.1"/>
    </source>
</evidence>
<feature type="domain" description="Response regulatory" evidence="10">
    <location>
        <begin position="1"/>
        <end position="117"/>
    </location>
</feature>
<dbReference type="PROSITE" id="PS50110">
    <property type="entry name" value="RESPONSE_REGULATORY"/>
    <property type="match status" value="1"/>
</dbReference>
<reference evidence="12" key="2">
    <citation type="submission" date="2021-04" db="EMBL/GenBank/DDBJ databases">
        <authorList>
            <person name="Gilroy R."/>
        </authorList>
    </citation>
    <scope>NUCLEOTIDE SEQUENCE</scope>
    <source>
        <strain evidence="12">CHK185-1770</strain>
    </source>
</reference>
<feature type="DNA-binding region" description="OmpR/PhoB-type" evidence="9">
    <location>
        <begin position="127"/>
        <end position="223"/>
    </location>
</feature>